<evidence type="ECO:0000256" key="5">
    <source>
        <dbReference type="ARBA" id="ARBA00023002"/>
    </source>
</evidence>
<dbReference type="Proteomes" id="UP000192335">
    <property type="component" value="Unassembled WGS sequence"/>
</dbReference>
<dbReference type="FunFam" id="1.10.630.10:FF:000018">
    <property type="entry name" value="Cytochrome P450 monooxygenase"/>
    <property type="match status" value="1"/>
</dbReference>
<evidence type="ECO:0000313" key="11">
    <source>
        <dbReference type="Proteomes" id="UP000271464"/>
    </source>
</evidence>
<keyword evidence="6" id="KW-0408">Iron</keyword>
<accession>A0A8E2LSL0</accession>
<evidence type="ECO:0000313" key="8">
    <source>
        <dbReference type="EMBL" id="ORC09810.1"/>
    </source>
</evidence>
<evidence type="ECO:0000313" key="9">
    <source>
        <dbReference type="EMBL" id="VAZ93435.1"/>
    </source>
</evidence>
<keyword evidence="5 9" id="KW-0560">Oxidoreductase</keyword>
<dbReference type="SUPFAM" id="SSF48264">
    <property type="entry name" value="Cytochrome P450"/>
    <property type="match status" value="1"/>
</dbReference>
<dbReference type="AlphaFoldDB" id="A0A8E2LSL0"/>
<dbReference type="PANTHER" id="PTHR46696:SF3">
    <property type="entry name" value="PULCHERRIMINIC ACID SYNTHASE"/>
    <property type="match status" value="1"/>
</dbReference>
<dbReference type="CDD" id="cd20625">
    <property type="entry name" value="CYP164-like"/>
    <property type="match status" value="1"/>
</dbReference>
<sequence length="420" mass="48179">MLNSDDDHSAFGYDGETLMPEREVNAGYAVAARPLRQCVDNRADSTEIRSSERTAATEFDAVDQNFQVDPYPVYAQLREHTPIFYNEETRSRVVTRYHDIVECLKRSDLISHDQFWDEPVSRHDRSDRRQAYVVNAFSHMMMYKDGRPHARMRKQSNRTFTPPQVKARQPEIERICRTLLEECRERGRFDDAHDFAQPLPSIVIADYLGLPQQDRQWIRALADRFAVVFEPLLSDPERTEILTSTVPLVDYLFELIDTRRRQPGDDFVSLLVAIRQEDGGMTDVELCANLMHLLVAGNETTTNLLEHMIVQLTRFPEMRADIESDPEKIRAFMEETLRYEAPIQIIARKTTDEVTLYDQQILPGSLVAFVLGSGNRDEARFPDPDTFDPTRADKAHLSFASGAHFCLGAPLARLQGNLSV</sequence>
<dbReference type="PRINTS" id="PR00385">
    <property type="entry name" value="P450"/>
</dbReference>
<dbReference type="InterPro" id="IPR001128">
    <property type="entry name" value="Cyt_P450"/>
</dbReference>
<dbReference type="Gene3D" id="1.10.630.10">
    <property type="entry name" value="Cytochrome P450"/>
    <property type="match status" value="1"/>
</dbReference>
<dbReference type="PRINTS" id="PR00359">
    <property type="entry name" value="BP450"/>
</dbReference>
<evidence type="ECO:0000256" key="7">
    <source>
        <dbReference type="ARBA" id="ARBA00023033"/>
    </source>
</evidence>
<keyword evidence="11" id="KW-1185">Reference proteome</keyword>
<dbReference type="GO" id="GO:0016705">
    <property type="term" value="F:oxidoreductase activity, acting on paired donors, with incorporation or reduction of molecular oxygen"/>
    <property type="evidence" value="ECO:0007669"/>
    <property type="project" value="InterPro"/>
</dbReference>
<dbReference type="EMBL" id="UPHM01000054">
    <property type="protein sequence ID" value="VAZ93435.1"/>
    <property type="molecule type" value="Genomic_DNA"/>
</dbReference>
<dbReference type="GO" id="GO:0004497">
    <property type="term" value="F:monooxygenase activity"/>
    <property type="evidence" value="ECO:0007669"/>
    <property type="project" value="UniProtKB-KW"/>
</dbReference>
<dbReference type="EC" id="1.14.-.-" evidence="9"/>
<dbReference type="GO" id="GO:0020037">
    <property type="term" value="F:heme binding"/>
    <property type="evidence" value="ECO:0007669"/>
    <property type="project" value="InterPro"/>
</dbReference>
<protein>
    <submittedName>
        <fullName evidence="9">Cytochrome P450 123</fullName>
        <ecNumber evidence="9">1.14.-.-</ecNumber>
    </submittedName>
</protein>
<comment type="similarity">
    <text evidence="2">Belongs to the cytochrome P450 family.</text>
</comment>
<keyword evidence="7" id="KW-0503">Monooxygenase</keyword>
<dbReference type="EMBL" id="MWQA01000001">
    <property type="protein sequence ID" value="ORC09810.1"/>
    <property type="molecule type" value="Genomic_DNA"/>
</dbReference>
<dbReference type="RefSeq" id="WP_075547277.1">
    <property type="nucleotide sequence ID" value="NZ_LWCM01000087.1"/>
</dbReference>
<dbReference type="OrthoDB" id="4168525at2"/>
<keyword evidence="3" id="KW-0349">Heme</keyword>
<name>A0A8E2LSL0_9MYCO</name>
<comment type="cofactor">
    <cofactor evidence="1">
        <name>heme</name>
        <dbReference type="ChEBI" id="CHEBI:30413"/>
    </cofactor>
</comment>
<dbReference type="InterPro" id="IPR036396">
    <property type="entry name" value="Cyt_P450_sf"/>
</dbReference>
<reference evidence="9 11" key="2">
    <citation type="submission" date="2018-09" db="EMBL/GenBank/DDBJ databases">
        <authorList>
            <person name="Tagini F."/>
        </authorList>
    </citation>
    <scope>NUCLEOTIDE SEQUENCE [LARGE SCALE GENOMIC DNA]</scope>
    <source>
        <strain evidence="9 11">MK4</strain>
    </source>
</reference>
<dbReference type="GO" id="GO:0005506">
    <property type="term" value="F:iron ion binding"/>
    <property type="evidence" value="ECO:0007669"/>
    <property type="project" value="InterPro"/>
</dbReference>
<evidence type="ECO:0000256" key="2">
    <source>
        <dbReference type="ARBA" id="ARBA00010617"/>
    </source>
</evidence>
<evidence type="ECO:0000256" key="1">
    <source>
        <dbReference type="ARBA" id="ARBA00001971"/>
    </source>
</evidence>
<dbReference type="GeneID" id="66601196"/>
<gene>
    <name evidence="8" type="ORF">B4U45_27635</name>
    <name evidence="9" type="ORF">LAUMK4_02457</name>
</gene>
<proteinExistence type="inferred from homology"/>
<dbReference type="InterPro" id="IPR002397">
    <property type="entry name" value="Cyt_P450_B"/>
</dbReference>
<keyword evidence="4" id="KW-0479">Metal-binding</keyword>
<reference evidence="8 10" key="1">
    <citation type="submission" date="2017-02" db="EMBL/GenBank/DDBJ databases">
        <title>Mycobacterium kansasii genomes.</title>
        <authorList>
            <person name="Borowka P."/>
            <person name="Strapagiel D."/>
            <person name="Marciniak B."/>
            <person name="Lach J."/>
            <person name="Bakula Z."/>
            <person name="Van Ingen J."/>
            <person name="Safianowska A."/>
            <person name="Brzostek A."/>
            <person name="Dziadek J."/>
            <person name="Jagielski T."/>
        </authorList>
    </citation>
    <scope>NUCLEOTIDE SEQUENCE [LARGE SCALE GENOMIC DNA]</scope>
    <source>
        <strain evidence="8 10">12MK</strain>
    </source>
</reference>
<comment type="caution">
    <text evidence="8">The sequence shown here is derived from an EMBL/GenBank/DDBJ whole genome shotgun (WGS) entry which is preliminary data.</text>
</comment>
<organism evidence="8 10">
    <name type="scientific">Mycobacterium persicum</name>
    <dbReference type="NCBI Taxonomy" id="1487726"/>
    <lineage>
        <taxon>Bacteria</taxon>
        <taxon>Bacillati</taxon>
        <taxon>Actinomycetota</taxon>
        <taxon>Actinomycetes</taxon>
        <taxon>Mycobacteriales</taxon>
        <taxon>Mycobacteriaceae</taxon>
        <taxon>Mycobacterium</taxon>
    </lineage>
</organism>
<dbReference type="PANTHER" id="PTHR46696">
    <property type="entry name" value="P450, PUTATIVE (EUROFUNG)-RELATED"/>
    <property type="match status" value="1"/>
</dbReference>
<evidence type="ECO:0000256" key="4">
    <source>
        <dbReference type="ARBA" id="ARBA00022723"/>
    </source>
</evidence>
<dbReference type="Pfam" id="PF00067">
    <property type="entry name" value="p450"/>
    <property type="match status" value="1"/>
</dbReference>
<evidence type="ECO:0000313" key="10">
    <source>
        <dbReference type="Proteomes" id="UP000192335"/>
    </source>
</evidence>
<evidence type="ECO:0000256" key="6">
    <source>
        <dbReference type="ARBA" id="ARBA00023004"/>
    </source>
</evidence>
<dbReference type="Proteomes" id="UP000271464">
    <property type="component" value="Unassembled WGS sequence"/>
</dbReference>
<evidence type="ECO:0000256" key="3">
    <source>
        <dbReference type="ARBA" id="ARBA00022617"/>
    </source>
</evidence>